<evidence type="ECO:0000313" key="12">
    <source>
        <dbReference type="Proteomes" id="UP001295444"/>
    </source>
</evidence>
<dbReference type="EMBL" id="OW240923">
    <property type="protein sequence ID" value="CAH2325345.1"/>
    <property type="molecule type" value="Genomic_DNA"/>
</dbReference>
<dbReference type="Proteomes" id="UP001295444">
    <property type="component" value="Chromosome 12"/>
</dbReference>
<comment type="catalytic activity">
    <reaction evidence="10">
        <text>D-sedoheptulose 7-phosphate + D-glyceraldehyde 3-phosphate = D-erythrose 4-phosphate + beta-D-fructose 6-phosphate</text>
        <dbReference type="Rhea" id="RHEA:17053"/>
        <dbReference type="ChEBI" id="CHEBI:16897"/>
        <dbReference type="ChEBI" id="CHEBI:57483"/>
        <dbReference type="ChEBI" id="CHEBI:57634"/>
        <dbReference type="ChEBI" id="CHEBI:59776"/>
        <dbReference type="EC" id="2.2.1.2"/>
    </reaction>
</comment>
<evidence type="ECO:0000256" key="3">
    <source>
        <dbReference type="ARBA" id="ARBA00008012"/>
    </source>
</evidence>
<dbReference type="NCBIfam" id="NF009001">
    <property type="entry name" value="PRK12346.1"/>
    <property type="match status" value="1"/>
</dbReference>
<keyword evidence="8 10" id="KW-0570">Pentose shunt</keyword>
<sequence>MAFGVLYALEKLLRMLSDGSFFINGIIYRSIEEYKPQDATTNPSLILAAAQMPDYQDLVKEAIKYGKKLGGTEAEQIDNIMDKLFVLFGCEILKIIPGRVSTEVDARLSFDKNDMIKHLGGWCNFDFSVCGSDGLDWHVANSDKKSYEPSEDPGCGPGTQKLNYSGPLNHAALLLKLCNRNIARRDRFKIFVLLAVQKIYIIMILSLKDHYTIEEYKPQDATTNPSLILAAAQMPDYQDLVKEAIKYGKKLGGTEAEQIDNIMDKLFVLFGCEILKIIPGRVSTEVDARLSFDKNDMIKRAKRIIALYKESGIEKERILIKLSSTWEGIQAGKVLEEEYGIHCNMTLIFSFAQAVACAEAGVTLISPFVGRILDWHVANSDKKSYEPSEDPGVQSVVKIYNYYKKFDYKTIVMGASFRNTGEIKALTGCDYLTISPKLLGELSKDNSKLTPTLTVKAAKASNLEKIHLTEEGFRWQHNEDQMAVEKLSDGIRKFAADAIKLEKMLKARLSDSKNGQ</sequence>
<dbReference type="AlphaFoldDB" id="A0AAD1TEP5"/>
<keyword evidence="9" id="KW-0704">Schiff base</keyword>
<keyword evidence="6" id="KW-0963">Cytoplasm</keyword>
<evidence type="ECO:0000256" key="6">
    <source>
        <dbReference type="ARBA" id="ARBA00022490"/>
    </source>
</evidence>
<gene>
    <name evidence="11" type="ORF">PECUL_23A002850</name>
</gene>
<evidence type="ECO:0000313" key="11">
    <source>
        <dbReference type="EMBL" id="CAH2325345.1"/>
    </source>
</evidence>
<name>A0AAD1TEP5_PELCU</name>
<proteinExistence type="inferred from homology"/>
<dbReference type="HAMAP" id="MF_00492">
    <property type="entry name" value="Transaldolase_1"/>
    <property type="match status" value="1"/>
</dbReference>
<dbReference type="GO" id="GO:0004801">
    <property type="term" value="F:transaldolase activity"/>
    <property type="evidence" value="ECO:0007669"/>
    <property type="project" value="UniProtKB-EC"/>
</dbReference>
<dbReference type="GO" id="GO:0005737">
    <property type="term" value="C:cytoplasm"/>
    <property type="evidence" value="ECO:0007669"/>
    <property type="project" value="UniProtKB-SubCell"/>
</dbReference>
<evidence type="ECO:0000256" key="5">
    <source>
        <dbReference type="ARBA" id="ARBA00018292"/>
    </source>
</evidence>
<keyword evidence="12" id="KW-1185">Reference proteome</keyword>
<organism evidence="11 12">
    <name type="scientific">Pelobates cultripes</name>
    <name type="common">Western spadefoot toad</name>
    <dbReference type="NCBI Taxonomy" id="61616"/>
    <lineage>
        <taxon>Eukaryota</taxon>
        <taxon>Metazoa</taxon>
        <taxon>Chordata</taxon>
        <taxon>Craniata</taxon>
        <taxon>Vertebrata</taxon>
        <taxon>Euteleostomi</taxon>
        <taxon>Amphibia</taxon>
        <taxon>Batrachia</taxon>
        <taxon>Anura</taxon>
        <taxon>Pelobatoidea</taxon>
        <taxon>Pelobatidae</taxon>
        <taxon>Pelobates</taxon>
    </lineage>
</organism>
<evidence type="ECO:0000256" key="2">
    <source>
        <dbReference type="ARBA" id="ARBA00004857"/>
    </source>
</evidence>
<dbReference type="FunFam" id="3.20.20.70:FF:000002">
    <property type="entry name" value="Transaldolase"/>
    <property type="match status" value="1"/>
</dbReference>
<dbReference type="PROSITE" id="PS00958">
    <property type="entry name" value="TRANSALDOLASE_2"/>
    <property type="match status" value="1"/>
</dbReference>
<dbReference type="EC" id="2.2.1.2" evidence="4 10"/>
<reference evidence="11" key="1">
    <citation type="submission" date="2022-03" db="EMBL/GenBank/DDBJ databases">
        <authorList>
            <person name="Alioto T."/>
            <person name="Alioto T."/>
            <person name="Gomez Garrido J."/>
        </authorList>
    </citation>
    <scope>NUCLEOTIDE SEQUENCE</scope>
</reference>
<evidence type="ECO:0000256" key="8">
    <source>
        <dbReference type="ARBA" id="ARBA00023126"/>
    </source>
</evidence>
<accession>A0AAD1TEP5</accession>
<dbReference type="PANTHER" id="PTHR10683">
    <property type="entry name" value="TRANSALDOLASE"/>
    <property type="match status" value="1"/>
</dbReference>
<dbReference type="NCBIfam" id="TIGR00874">
    <property type="entry name" value="talAB"/>
    <property type="match status" value="1"/>
</dbReference>
<evidence type="ECO:0000256" key="1">
    <source>
        <dbReference type="ARBA" id="ARBA00004496"/>
    </source>
</evidence>
<evidence type="ECO:0000256" key="9">
    <source>
        <dbReference type="ARBA" id="ARBA00023270"/>
    </source>
</evidence>
<dbReference type="InterPro" id="IPR013785">
    <property type="entry name" value="Aldolase_TIM"/>
</dbReference>
<evidence type="ECO:0000256" key="10">
    <source>
        <dbReference type="RuleBase" id="RU000501"/>
    </source>
</evidence>
<evidence type="ECO:0000256" key="7">
    <source>
        <dbReference type="ARBA" id="ARBA00022679"/>
    </source>
</evidence>
<protein>
    <recommendedName>
        <fullName evidence="5 10">Transaldolase</fullName>
        <ecNumber evidence="4 10">2.2.1.2</ecNumber>
    </recommendedName>
</protein>
<comment type="similarity">
    <text evidence="3">Belongs to the transaldolase family. Type 1 subfamily.</text>
</comment>
<dbReference type="Gene3D" id="3.20.20.70">
    <property type="entry name" value="Aldolase class I"/>
    <property type="match status" value="2"/>
</dbReference>
<comment type="subcellular location">
    <subcellularLocation>
        <location evidence="1">Cytoplasm</location>
    </subcellularLocation>
</comment>
<dbReference type="InterPro" id="IPR004730">
    <property type="entry name" value="Transaldolase_1"/>
</dbReference>
<keyword evidence="7 10" id="KW-0808">Transferase</keyword>
<dbReference type="SUPFAM" id="SSF51569">
    <property type="entry name" value="Aldolase"/>
    <property type="match status" value="2"/>
</dbReference>
<dbReference type="PROSITE" id="PS01054">
    <property type="entry name" value="TRANSALDOLASE_1"/>
    <property type="match status" value="2"/>
</dbReference>
<comment type="pathway">
    <text evidence="2 10">Carbohydrate degradation; pentose phosphate pathway; D-glyceraldehyde 3-phosphate and beta-D-fructose 6-phosphate from D-ribose 5-phosphate and D-xylulose 5-phosphate (non-oxidative stage): step 2/3.</text>
</comment>
<dbReference type="InterPro" id="IPR018225">
    <property type="entry name" value="Transaldolase_AS"/>
</dbReference>
<evidence type="ECO:0000256" key="4">
    <source>
        <dbReference type="ARBA" id="ARBA00013151"/>
    </source>
</evidence>
<dbReference type="InterPro" id="IPR001585">
    <property type="entry name" value="TAL/FSA"/>
</dbReference>
<dbReference type="Pfam" id="PF00923">
    <property type="entry name" value="TAL_FSA"/>
    <property type="match status" value="2"/>
</dbReference>
<dbReference type="PANTHER" id="PTHR10683:SF18">
    <property type="entry name" value="TRANSALDOLASE"/>
    <property type="match status" value="1"/>
</dbReference>
<dbReference type="GO" id="GO:0005975">
    <property type="term" value="P:carbohydrate metabolic process"/>
    <property type="evidence" value="ECO:0007669"/>
    <property type="project" value="InterPro"/>
</dbReference>
<dbReference type="CDD" id="cd00957">
    <property type="entry name" value="Transaldolase_TalAB"/>
    <property type="match status" value="1"/>
</dbReference>
<dbReference type="GO" id="GO:0009052">
    <property type="term" value="P:pentose-phosphate shunt, non-oxidative branch"/>
    <property type="evidence" value="ECO:0007669"/>
    <property type="project" value="TreeGrafter"/>
</dbReference>
<comment type="function">
    <text evidence="10">Catalyzes the rate-limiting step of the non-oxidative phase in the pentose phosphate pathway. Catalyzes the reversible conversion of sedheptulose-7-phosphate and D-glyceraldehyde 3-phosphate into erythrose-4-phosphate and beta-D-fructose 6-phosphate.</text>
</comment>